<dbReference type="InterPro" id="IPR036383">
    <property type="entry name" value="TSP1_rpt_sf"/>
</dbReference>
<reference evidence="7" key="2">
    <citation type="submission" date="2025-08" db="UniProtKB">
        <authorList>
            <consortium name="Ensembl"/>
        </authorList>
    </citation>
    <scope>IDENTIFICATION</scope>
</reference>
<dbReference type="SMART" id="SM00209">
    <property type="entry name" value="TSP1"/>
    <property type="match status" value="6"/>
</dbReference>
<evidence type="ECO:0008006" key="9">
    <source>
        <dbReference type="Google" id="ProtNLM"/>
    </source>
</evidence>
<name>A0A8C4XDA9_ERPCA</name>
<dbReference type="Pfam" id="PF00090">
    <property type="entry name" value="TSP_1"/>
    <property type="match status" value="5"/>
</dbReference>
<reference evidence="7" key="3">
    <citation type="submission" date="2025-09" db="UniProtKB">
        <authorList>
            <consortium name="Ensembl"/>
        </authorList>
    </citation>
    <scope>IDENTIFICATION</scope>
</reference>
<evidence type="ECO:0000256" key="6">
    <source>
        <dbReference type="SAM" id="SignalP"/>
    </source>
</evidence>
<gene>
    <name evidence="7" type="primary">LOC114660746</name>
</gene>
<feature type="signal peptide" evidence="6">
    <location>
        <begin position="1"/>
        <end position="18"/>
    </location>
</feature>
<dbReference type="FunFam" id="2.20.100.10:FF:000001">
    <property type="entry name" value="semaphorin-5A isoform X1"/>
    <property type="match status" value="2"/>
</dbReference>
<reference evidence="7" key="1">
    <citation type="submission" date="2021-06" db="EMBL/GenBank/DDBJ databases">
        <authorList>
            <consortium name="Wellcome Sanger Institute Data Sharing"/>
        </authorList>
    </citation>
    <scope>NUCLEOTIDE SEQUENCE [LARGE SCALE GENOMIC DNA]</scope>
</reference>
<dbReference type="InterPro" id="IPR000884">
    <property type="entry name" value="TSP1_rpt"/>
</dbReference>
<dbReference type="InterPro" id="IPR052065">
    <property type="entry name" value="Compl_asym_regulator"/>
</dbReference>
<comment type="subcellular location">
    <subcellularLocation>
        <location evidence="1">Secreted</location>
    </subcellularLocation>
</comment>
<evidence type="ECO:0000313" key="7">
    <source>
        <dbReference type="Ensembl" id="ENSECRP00000022470.1"/>
    </source>
</evidence>
<dbReference type="InterPro" id="IPR049536">
    <property type="entry name" value="CFP_TSR-0"/>
</dbReference>
<dbReference type="PRINTS" id="PR01705">
    <property type="entry name" value="TSP1REPEAT"/>
</dbReference>
<dbReference type="Pfam" id="PF22195">
    <property type="entry name" value="TSP1_CFP_C"/>
    <property type="match status" value="1"/>
</dbReference>
<evidence type="ECO:0000256" key="1">
    <source>
        <dbReference type="ARBA" id="ARBA00004613"/>
    </source>
</evidence>
<dbReference type="Ensembl" id="ENSECRT00000022949.1">
    <property type="protein sequence ID" value="ENSECRP00000022470.1"/>
    <property type="gene ID" value="ENSECRG00000015204.1"/>
</dbReference>
<evidence type="ECO:0000313" key="8">
    <source>
        <dbReference type="Proteomes" id="UP000694620"/>
    </source>
</evidence>
<evidence type="ECO:0000256" key="3">
    <source>
        <dbReference type="ARBA" id="ARBA00022729"/>
    </source>
</evidence>
<keyword evidence="3 6" id="KW-0732">Signal</keyword>
<keyword evidence="8" id="KW-1185">Reference proteome</keyword>
<dbReference type="PANTHER" id="PTHR22906">
    <property type="entry name" value="PROPERDIN"/>
    <property type="match status" value="1"/>
</dbReference>
<dbReference type="GeneTree" id="ENSGT00940000161209"/>
<proteinExistence type="predicted"/>
<accession>A0A8C4XDA9</accession>
<dbReference type="AlphaFoldDB" id="A0A8C4XDA9"/>
<feature type="chain" id="PRO_5034945993" description="Properdin" evidence="6">
    <location>
        <begin position="19"/>
        <end position="457"/>
    </location>
</feature>
<organism evidence="7 8">
    <name type="scientific">Erpetoichthys calabaricus</name>
    <name type="common">Rope fish</name>
    <name type="synonym">Calamoichthys calabaricus</name>
    <dbReference type="NCBI Taxonomy" id="27687"/>
    <lineage>
        <taxon>Eukaryota</taxon>
        <taxon>Metazoa</taxon>
        <taxon>Chordata</taxon>
        <taxon>Craniata</taxon>
        <taxon>Vertebrata</taxon>
        <taxon>Euteleostomi</taxon>
        <taxon>Actinopterygii</taxon>
        <taxon>Polypteriformes</taxon>
        <taxon>Polypteridae</taxon>
        <taxon>Erpetoichthys</taxon>
    </lineage>
</organism>
<dbReference type="SUPFAM" id="SSF82895">
    <property type="entry name" value="TSP-1 type 1 repeat"/>
    <property type="match status" value="6"/>
</dbReference>
<dbReference type="Gene3D" id="2.20.100.10">
    <property type="entry name" value="Thrombospondin type-1 (TSP1) repeat"/>
    <property type="match status" value="6"/>
</dbReference>
<dbReference type="PROSITE" id="PS50092">
    <property type="entry name" value="TSP1"/>
    <property type="match status" value="6"/>
</dbReference>
<dbReference type="Proteomes" id="UP000694620">
    <property type="component" value="Chromosome 11"/>
</dbReference>
<dbReference type="Pfam" id="PF18487">
    <property type="entry name" value="TSR"/>
    <property type="match status" value="1"/>
</dbReference>
<keyword evidence="2" id="KW-0964">Secreted</keyword>
<evidence type="ECO:0000256" key="4">
    <source>
        <dbReference type="ARBA" id="ARBA00022737"/>
    </source>
</evidence>
<evidence type="ECO:0000256" key="2">
    <source>
        <dbReference type="ARBA" id="ARBA00022525"/>
    </source>
</evidence>
<keyword evidence="5" id="KW-1015">Disulfide bond</keyword>
<dbReference type="InterPro" id="IPR054019">
    <property type="entry name" value="CFP_TSR_C"/>
</dbReference>
<evidence type="ECO:0000256" key="5">
    <source>
        <dbReference type="ARBA" id="ARBA00023157"/>
    </source>
</evidence>
<sequence>MLLLIILNILLCSNFSVAQLVECYTTFLEDKGECKDILGYDIQQTDCCLNPKYGFRGQDGKCNSCRKAQWGPWSPWGACSVSCREGVKIRWRACYGIGRCKDASQTLQTMSCRDQECCPVNGGWSTWGPWQPCSVTCKSGVRKRERSCTNPSPSCGGQCIGSNNETEICDTLLICPTHGSWASWEVWGPCSGICKVEGSQNIPFQQRTRRCSDPPPSVNPRGNDCPGTPIETQECNHLPLCPVHGSWSEWVTVSECPVTCGLGLQLQKRECNNPAPKHNGQQCPGENSRKAVCNTNVHCPVDGRWTEWEEWSDCKRHGRRNISCSATAGMQSRTRSCVGREFEGDFCDGDSSDNRGCYNIEGCSMEGKWSEWSNWGFCEPPCGARSIKTRSRHCTPIYPAYPEYVGQYKNLKAFFWGESDQSCPPIPPYNSNDVITETAQCQEVPICESVMRLRNRT</sequence>
<protein>
    <recommendedName>
        <fullName evidence="9">Properdin</fullName>
    </recommendedName>
</protein>
<dbReference type="PANTHER" id="PTHR22906:SF43">
    <property type="entry name" value="PROPERDIN"/>
    <property type="match status" value="1"/>
</dbReference>
<keyword evidence="4" id="KW-0677">Repeat</keyword>